<feature type="domain" description="Tail specific protease" evidence="1">
    <location>
        <begin position="65"/>
        <end position="257"/>
    </location>
</feature>
<evidence type="ECO:0000259" key="1">
    <source>
        <dbReference type="SMART" id="SM00245"/>
    </source>
</evidence>
<keyword evidence="3" id="KW-1185">Reference proteome</keyword>
<organism evidence="2 3">
    <name type="scientific">Sphingomonas aerophila</name>
    <dbReference type="NCBI Taxonomy" id="1344948"/>
    <lineage>
        <taxon>Bacteria</taxon>
        <taxon>Pseudomonadati</taxon>
        <taxon>Pseudomonadota</taxon>
        <taxon>Alphaproteobacteria</taxon>
        <taxon>Sphingomonadales</taxon>
        <taxon>Sphingomonadaceae</taxon>
        <taxon>Sphingomonas</taxon>
    </lineage>
</organism>
<dbReference type="InterPro" id="IPR029045">
    <property type="entry name" value="ClpP/crotonase-like_dom_sf"/>
</dbReference>
<dbReference type="GO" id="GO:0008236">
    <property type="term" value="F:serine-type peptidase activity"/>
    <property type="evidence" value="ECO:0007669"/>
    <property type="project" value="InterPro"/>
</dbReference>
<gene>
    <name evidence="2" type="ORF">FHS94_000998</name>
</gene>
<dbReference type="Gene3D" id="3.90.226.10">
    <property type="entry name" value="2-enoyl-CoA Hydratase, Chain A, domain 1"/>
    <property type="match status" value="1"/>
</dbReference>
<accession>A0A7W9BBI5</accession>
<proteinExistence type="predicted"/>
<dbReference type="CDD" id="cd07563">
    <property type="entry name" value="Peptidase_S41_IRBP"/>
    <property type="match status" value="1"/>
</dbReference>
<dbReference type="AlphaFoldDB" id="A0A7W9BBI5"/>
<name>A0A7W9BBI5_9SPHN</name>
<dbReference type="InterPro" id="IPR005151">
    <property type="entry name" value="Tail-specific_protease"/>
</dbReference>
<sequence length="392" mass="41014">MRDQYVFPERGELVASKITAALAEGKYNDVKTPAELASQLSAAASAVTHDKHLNVVSMGAPPPEGKPREMPSAEAGVTRADKLAGGVGYIEVVGFPELSFSKRVLDTAMSALSGSRSLIIDVRRNGGGDPEAVAYLVSFLIPPDRPINDIVSRTAKTTNLTRQSFRSVRTPVSFLKVPVYVLTSGDTFSGGEEFAYDVQALKRATLIGETTGGGANPVGPVDIGHGITALIPFGRAENPITKKNWEGVGVRPDVPVPANLALGAALTRAGLKPVAEIASASTERVFGPRTNPLPGSEAALRNLLAAIASGRTIQGIVVPQFASAVEAVLPRFRAELASLGALQSANFNKPDALGGDEYKLTFANGRRKMALVVRDDGKIVIASSLAPLSPGD</sequence>
<dbReference type="Proteomes" id="UP000546200">
    <property type="component" value="Unassembled WGS sequence"/>
</dbReference>
<protein>
    <recommendedName>
        <fullName evidence="1">Tail specific protease domain-containing protein</fullName>
    </recommendedName>
</protein>
<evidence type="ECO:0000313" key="3">
    <source>
        <dbReference type="Proteomes" id="UP000546200"/>
    </source>
</evidence>
<dbReference type="Pfam" id="PF03572">
    <property type="entry name" value="Peptidase_S41"/>
    <property type="match status" value="1"/>
</dbReference>
<dbReference type="PANTHER" id="PTHR11261:SF3">
    <property type="entry name" value="RETINOL-BINDING PROTEIN 3"/>
    <property type="match status" value="1"/>
</dbReference>
<dbReference type="GO" id="GO:0006508">
    <property type="term" value="P:proteolysis"/>
    <property type="evidence" value="ECO:0007669"/>
    <property type="project" value="InterPro"/>
</dbReference>
<dbReference type="EMBL" id="JACIJK010000002">
    <property type="protein sequence ID" value="MBB5714175.1"/>
    <property type="molecule type" value="Genomic_DNA"/>
</dbReference>
<comment type="caution">
    <text evidence="2">The sequence shown here is derived from an EMBL/GenBank/DDBJ whole genome shotgun (WGS) entry which is preliminary data.</text>
</comment>
<dbReference type="Gene3D" id="3.30.750.44">
    <property type="match status" value="1"/>
</dbReference>
<dbReference type="PANTHER" id="PTHR11261">
    <property type="entry name" value="INTERPHOTORECEPTOR RETINOID-BINDING PROTEIN"/>
    <property type="match status" value="1"/>
</dbReference>
<dbReference type="SUPFAM" id="SSF52096">
    <property type="entry name" value="ClpP/crotonase"/>
    <property type="match status" value="1"/>
</dbReference>
<evidence type="ECO:0000313" key="2">
    <source>
        <dbReference type="EMBL" id="MBB5714175.1"/>
    </source>
</evidence>
<dbReference type="SMART" id="SM00245">
    <property type="entry name" value="TSPc"/>
    <property type="match status" value="1"/>
</dbReference>
<dbReference type="Pfam" id="PF11918">
    <property type="entry name" value="Peptidase_S41_N"/>
    <property type="match status" value="1"/>
</dbReference>
<reference evidence="2 3" key="1">
    <citation type="submission" date="2020-08" db="EMBL/GenBank/DDBJ databases">
        <title>Genomic Encyclopedia of Type Strains, Phase IV (KMG-IV): sequencing the most valuable type-strain genomes for metagenomic binning, comparative biology and taxonomic classification.</title>
        <authorList>
            <person name="Goeker M."/>
        </authorList>
    </citation>
    <scope>NUCLEOTIDE SEQUENCE [LARGE SCALE GENOMIC DNA]</scope>
    <source>
        <strain evidence="2 3">DSM 100044</strain>
    </source>
</reference>